<feature type="signal peptide" evidence="2">
    <location>
        <begin position="1"/>
        <end position="17"/>
    </location>
</feature>
<feature type="compositionally biased region" description="Polar residues" evidence="1">
    <location>
        <begin position="135"/>
        <end position="145"/>
    </location>
</feature>
<sequence length="218" mass="21296">MKLNLIALTSLVALTAAQSTDSTSDSATGTTVAPSATVSLSPQQSCAKKCTLPSFLALLPKCIAKLTKSGDATDLCCIAGCFEVPCPNDSQANDTNTCVAACPQGSGTPSDTERYAACQSSCYSSHFFPITATGNSGASKTSASNSDATTTGTGKDSSSTGSSESSGSRSSGSKSSGTGTSTGAAATGTETNAASVAKLQMGVSAAGIAGLALGIWAL</sequence>
<comment type="caution">
    <text evidence="3">The sequence shown here is derived from an EMBL/GenBank/DDBJ whole genome shotgun (WGS) entry which is preliminary data.</text>
</comment>
<feature type="chain" id="PRO_5043031464" evidence="2">
    <location>
        <begin position="18"/>
        <end position="218"/>
    </location>
</feature>
<evidence type="ECO:0000256" key="2">
    <source>
        <dbReference type="SAM" id="SignalP"/>
    </source>
</evidence>
<feature type="compositionally biased region" description="Low complexity" evidence="1">
    <location>
        <begin position="146"/>
        <end position="186"/>
    </location>
</feature>
<evidence type="ECO:0000256" key="1">
    <source>
        <dbReference type="SAM" id="MobiDB-lite"/>
    </source>
</evidence>
<dbReference type="Proteomes" id="UP001165205">
    <property type="component" value="Unassembled WGS sequence"/>
</dbReference>
<proteinExistence type="predicted"/>
<name>A0AAN5BV13_ASPOZ</name>
<organism evidence="3 4">
    <name type="scientific">Aspergillus oryzae</name>
    <name type="common">Yellow koji mold</name>
    <dbReference type="NCBI Taxonomy" id="5062"/>
    <lineage>
        <taxon>Eukaryota</taxon>
        <taxon>Fungi</taxon>
        <taxon>Dikarya</taxon>
        <taxon>Ascomycota</taxon>
        <taxon>Pezizomycotina</taxon>
        <taxon>Eurotiomycetes</taxon>
        <taxon>Eurotiomycetidae</taxon>
        <taxon>Eurotiales</taxon>
        <taxon>Aspergillaceae</taxon>
        <taxon>Aspergillus</taxon>
        <taxon>Aspergillus subgen. Circumdati</taxon>
    </lineage>
</organism>
<dbReference type="AlphaFoldDB" id="A0AAN5BV13"/>
<gene>
    <name evidence="3" type="ORF">Aory04_000301800</name>
</gene>
<protein>
    <submittedName>
        <fullName evidence="3">Unnamed protein product</fullName>
    </submittedName>
</protein>
<keyword evidence="2" id="KW-0732">Signal</keyword>
<evidence type="ECO:0000313" key="4">
    <source>
        <dbReference type="Proteomes" id="UP001165205"/>
    </source>
</evidence>
<feature type="region of interest" description="Disordered" evidence="1">
    <location>
        <begin position="135"/>
        <end position="186"/>
    </location>
</feature>
<reference evidence="3" key="1">
    <citation type="submission" date="2023-04" db="EMBL/GenBank/DDBJ databases">
        <title>Aspergillus oryzae NBRC 4228.</title>
        <authorList>
            <person name="Ichikawa N."/>
            <person name="Sato H."/>
            <person name="Tonouchi N."/>
        </authorList>
    </citation>
    <scope>NUCLEOTIDE SEQUENCE</scope>
    <source>
        <strain evidence="3">NBRC 4228</strain>
    </source>
</reference>
<dbReference type="EMBL" id="BSYA01000024">
    <property type="protein sequence ID" value="GMG26129.1"/>
    <property type="molecule type" value="Genomic_DNA"/>
</dbReference>
<evidence type="ECO:0000313" key="3">
    <source>
        <dbReference type="EMBL" id="GMG26129.1"/>
    </source>
</evidence>
<accession>A0AAN5BV13</accession>